<evidence type="ECO:0000313" key="1">
    <source>
        <dbReference type="EMBL" id="MBX61269.1"/>
    </source>
</evidence>
<organism evidence="1">
    <name type="scientific">Rhizophora mucronata</name>
    <name type="common">Asiatic mangrove</name>
    <dbReference type="NCBI Taxonomy" id="61149"/>
    <lineage>
        <taxon>Eukaryota</taxon>
        <taxon>Viridiplantae</taxon>
        <taxon>Streptophyta</taxon>
        <taxon>Embryophyta</taxon>
        <taxon>Tracheophyta</taxon>
        <taxon>Spermatophyta</taxon>
        <taxon>Magnoliopsida</taxon>
        <taxon>eudicotyledons</taxon>
        <taxon>Gunneridae</taxon>
        <taxon>Pentapetalae</taxon>
        <taxon>rosids</taxon>
        <taxon>fabids</taxon>
        <taxon>Malpighiales</taxon>
        <taxon>Rhizophoraceae</taxon>
        <taxon>Rhizophora</taxon>
    </lineage>
</organism>
<sequence length="18" mass="2041">MLEHRLLPNGNSTKCSLK</sequence>
<reference evidence="1" key="1">
    <citation type="submission" date="2018-02" db="EMBL/GenBank/DDBJ databases">
        <title>Rhizophora mucronata_Transcriptome.</title>
        <authorList>
            <person name="Meera S.P."/>
            <person name="Sreeshan A."/>
            <person name="Augustine A."/>
        </authorList>
    </citation>
    <scope>NUCLEOTIDE SEQUENCE</scope>
    <source>
        <tissue evidence="1">Leaf</tissue>
    </source>
</reference>
<dbReference type="AlphaFoldDB" id="A0A2P2Q2X0"/>
<protein>
    <submittedName>
        <fullName evidence="1">Uncharacterized protein</fullName>
    </submittedName>
</protein>
<dbReference type="EMBL" id="GGEC01080785">
    <property type="protein sequence ID" value="MBX61269.1"/>
    <property type="molecule type" value="Transcribed_RNA"/>
</dbReference>
<proteinExistence type="predicted"/>
<accession>A0A2P2Q2X0</accession>
<name>A0A2P2Q2X0_RHIMU</name>